<dbReference type="Proteomes" id="UP000029965">
    <property type="component" value="Chromosome 12"/>
</dbReference>
<accession>A0A0D9RTR2</accession>
<evidence type="ECO:0000256" key="2">
    <source>
        <dbReference type="SAM" id="Phobius"/>
    </source>
</evidence>
<dbReference type="OMA" id="CQSNAFM"/>
<dbReference type="PANTHER" id="PTHR47229">
    <property type="entry name" value="TRANSMEMBRANE PROTEIN 141"/>
    <property type="match status" value="1"/>
</dbReference>
<dbReference type="InterPro" id="IPR038259">
    <property type="entry name" value="Tmem141_sf"/>
</dbReference>
<dbReference type="GeneID" id="103239610"/>
<dbReference type="AlphaFoldDB" id="A0A0D9RTR2"/>
<dbReference type="Ensembl" id="ENSCSAT00000014020.1">
    <property type="protein sequence ID" value="ENSCSAP00000012001.1"/>
    <property type="gene ID" value="ENSCSAG00000015926.1"/>
</dbReference>
<dbReference type="eggNOG" id="ENOG502SFAD">
    <property type="taxonomic scope" value="Eukaryota"/>
</dbReference>
<dbReference type="RefSeq" id="XP_008003771.1">
    <property type="nucleotide sequence ID" value="XM_008005580.3"/>
</dbReference>
<reference evidence="3" key="3">
    <citation type="submission" date="2025-09" db="UniProtKB">
        <authorList>
            <consortium name="Ensembl"/>
        </authorList>
    </citation>
    <scope>IDENTIFICATION</scope>
</reference>
<evidence type="ECO:0000256" key="1">
    <source>
        <dbReference type="SAM" id="MobiDB-lite"/>
    </source>
</evidence>
<protein>
    <submittedName>
        <fullName evidence="3">Transmembrane protein 141</fullName>
    </submittedName>
</protein>
<feature type="transmembrane region" description="Helical" evidence="2">
    <location>
        <begin position="35"/>
        <end position="52"/>
    </location>
</feature>
<name>A0A0D9RTR2_CHLSB</name>
<dbReference type="EMBL" id="AQIB01148152">
    <property type="status" value="NOT_ANNOTATED_CDS"/>
    <property type="molecule type" value="Genomic_DNA"/>
</dbReference>
<keyword evidence="4" id="KW-1185">Reference proteome</keyword>
<dbReference type="Gene3D" id="1.10.3350.20">
    <property type="entry name" value="Tmem141 protein family"/>
    <property type="match status" value="1"/>
</dbReference>
<reference evidence="3" key="2">
    <citation type="submission" date="2025-08" db="UniProtKB">
        <authorList>
            <consortium name="Ensembl"/>
        </authorList>
    </citation>
    <scope>IDENTIFICATION</scope>
</reference>
<keyword evidence="2" id="KW-1133">Transmembrane helix</keyword>
<dbReference type="CTD" id="85014"/>
<dbReference type="InterPro" id="IPR026788">
    <property type="entry name" value="Tmem141"/>
</dbReference>
<reference evidence="3 4" key="1">
    <citation type="submission" date="2014-03" db="EMBL/GenBank/DDBJ databases">
        <authorList>
            <person name="Warren W."/>
            <person name="Wilson R.K."/>
        </authorList>
    </citation>
    <scope>NUCLEOTIDE SEQUENCE</scope>
</reference>
<dbReference type="Pfam" id="PF15110">
    <property type="entry name" value="TMEM141"/>
    <property type="match status" value="1"/>
</dbReference>
<dbReference type="GeneTree" id="ENSGT00940000153116"/>
<gene>
    <name evidence="3" type="primary">TMEM141</name>
</gene>
<keyword evidence="2" id="KW-0472">Membrane</keyword>
<evidence type="ECO:0000313" key="4">
    <source>
        <dbReference type="Proteomes" id="UP000029965"/>
    </source>
</evidence>
<feature type="region of interest" description="Disordered" evidence="1">
    <location>
        <begin position="101"/>
        <end position="121"/>
    </location>
</feature>
<feature type="transmembrane region" description="Helical" evidence="2">
    <location>
        <begin position="58"/>
        <end position="78"/>
    </location>
</feature>
<organism evidence="3 4">
    <name type="scientific">Chlorocebus sabaeus</name>
    <name type="common">Green monkey</name>
    <name type="synonym">Simia sabaea</name>
    <dbReference type="NCBI Taxonomy" id="60711"/>
    <lineage>
        <taxon>Eukaryota</taxon>
        <taxon>Metazoa</taxon>
        <taxon>Chordata</taxon>
        <taxon>Craniata</taxon>
        <taxon>Vertebrata</taxon>
        <taxon>Euteleostomi</taxon>
        <taxon>Mammalia</taxon>
        <taxon>Eutheria</taxon>
        <taxon>Euarchontoglires</taxon>
        <taxon>Primates</taxon>
        <taxon>Haplorrhini</taxon>
        <taxon>Catarrhini</taxon>
        <taxon>Cercopithecidae</taxon>
        <taxon>Cercopithecinae</taxon>
        <taxon>Chlorocebus</taxon>
    </lineage>
</organism>
<proteinExistence type="predicted"/>
<keyword evidence="2" id="KW-0812">Transmembrane</keyword>
<dbReference type="PANTHER" id="PTHR47229:SF1">
    <property type="entry name" value="TRANSMEMBRANE PROTEIN 141"/>
    <property type="match status" value="1"/>
</dbReference>
<dbReference type="STRING" id="60711.ENSCSAP00000012001"/>
<dbReference type="Bgee" id="ENSCSAG00000015926">
    <property type="expression patterns" value="Expressed in pituitary gland and 7 other cell types or tissues"/>
</dbReference>
<sequence length="121" mass="13212">MVNLGLSRVDDAVAAKHPGLGEYAACQSHAFMKGVFTFVTGTGMAFGLQMFIQRKFPYPLQWSLLVAVVAGSVASYGVTRVESKKCSNLWLFLETGQLPKDMSTDQRSQESSGRGTEDWGQ</sequence>
<dbReference type="BioGRID-ORCS" id="103239610">
    <property type="hits" value="0 hits in 9 CRISPR screens"/>
</dbReference>
<evidence type="ECO:0000313" key="3">
    <source>
        <dbReference type="Ensembl" id="ENSCSAP00000012001.1"/>
    </source>
</evidence>